<dbReference type="GO" id="GO:0004368">
    <property type="term" value="F:glycerol-3-phosphate dehydrogenase (quinone) activity"/>
    <property type="evidence" value="ECO:0007669"/>
    <property type="project" value="InterPro"/>
</dbReference>
<dbReference type="InterPro" id="IPR006076">
    <property type="entry name" value="FAD-dep_OxRdtase"/>
</dbReference>
<dbReference type="AlphaFoldDB" id="Q1IKA5"/>
<accession>Q1IKA5</accession>
<keyword evidence="5" id="KW-0274">FAD</keyword>
<dbReference type="Gene3D" id="3.30.9.10">
    <property type="entry name" value="D-Amino Acid Oxidase, subunit A, domain 2"/>
    <property type="match status" value="1"/>
</dbReference>
<dbReference type="PANTHER" id="PTHR11985:SF35">
    <property type="entry name" value="ANAEROBIC GLYCEROL-3-PHOSPHATE DEHYDROGENASE SUBUNIT A"/>
    <property type="match status" value="1"/>
</dbReference>
<dbReference type="eggNOG" id="COG0578">
    <property type="taxonomic scope" value="Bacteria"/>
</dbReference>
<evidence type="ECO:0000259" key="8">
    <source>
        <dbReference type="Pfam" id="PF16901"/>
    </source>
</evidence>
<dbReference type="InterPro" id="IPR031656">
    <property type="entry name" value="DAO_C"/>
</dbReference>
<feature type="domain" description="Alpha-glycerophosphate oxidase C-terminal" evidence="8">
    <location>
        <begin position="412"/>
        <end position="519"/>
    </location>
</feature>
<dbReference type="Gene3D" id="1.10.8.870">
    <property type="entry name" value="Alpha-glycerophosphate oxidase, cap domain"/>
    <property type="match status" value="1"/>
</dbReference>
<evidence type="ECO:0000259" key="7">
    <source>
        <dbReference type="Pfam" id="PF01266"/>
    </source>
</evidence>
<dbReference type="InterPro" id="IPR036188">
    <property type="entry name" value="FAD/NAD-bd_sf"/>
</dbReference>
<keyword evidence="4" id="KW-0319">Glycerol metabolism</keyword>
<comment type="similarity">
    <text evidence="2">Belongs to the FAD-dependent glycerol-3-phosphate dehydrogenase family.</text>
</comment>
<dbReference type="KEGG" id="aba:Acid345_3694"/>
<protein>
    <submittedName>
        <fullName evidence="9">FAD dependent oxidoreductase</fullName>
    </submittedName>
</protein>
<evidence type="ECO:0000256" key="1">
    <source>
        <dbReference type="ARBA" id="ARBA00001974"/>
    </source>
</evidence>
<evidence type="ECO:0000256" key="5">
    <source>
        <dbReference type="ARBA" id="ARBA00022827"/>
    </source>
</evidence>
<keyword evidence="10" id="KW-1185">Reference proteome</keyword>
<dbReference type="HOGENOM" id="CLU_015740_5_1_0"/>
<reference evidence="9 10" key="1">
    <citation type="journal article" date="2009" name="Appl. Environ. Microbiol.">
        <title>Three genomes from the phylum Acidobacteria provide insight into the lifestyles of these microorganisms in soils.</title>
        <authorList>
            <person name="Ward N.L."/>
            <person name="Challacombe J.F."/>
            <person name="Janssen P.H."/>
            <person name="Henrissat B."/>
            <person name="Coutinho P.M."/>
            <person name="Wu M."/>
            <person name="Xie G."/>
            <person name="Haft D.H."/>
            <person name="Sait M."/>
            <person name="Badger J."/>
            <person name="Barabote R.D."/>
            <person name="Bradley B."/>
            <person name="Brettin T.S."/>
            <person name="Brinkac L.M."/>
            <person name="Bruce D."/>
            <person name="Creasy T."/>
            <person name="Daugherty S.C."/>
            <person name="Davidsen T.M."/>
            <person name="DeBoy R.T."/>
            <person name="Detter J.C."/>
            <person name="Dodson R.J."/>
            <person name="Durkin A.S."/>
            <person name="Ganapathy A."/>
            <person name="Gwinn-Giglio M."/>
            <person name="Han C.S."/>
            <person name="Khouri H."/>
            <person name="Kiss H."/>
            <person name="Kothari S.P."/>
            <person name="Madupu R."/>
            <person name="Nelson K.E."/>
            <person name="Nelson W.C."/>
            <person name="Paulsen I."/>
            <person name="Penn K."/>
            <person name="Ren Q."/>
            <person name="Rosovitz M.J."/>
            <person name="Selengut J.D."/>
            <person name="Shrivastava S."/>
            <person name="Sullivan S.A."/>
            <person name="Tapia R."/>
            <person name="Thompson L.S."/>
            <person name="Watkins K.L."/>
            <person name="Yang Q."/>
            <person name="Yu C."/>
            <person name="Zafar N."/>
            <person name="Zhou L."/>
            <person name="Kuske C.R."/>
        </authorList>
    </citation>
    <scope>NUCLEOTIDE SEQUENCE [LARGE SCALE GENOMIC DNA]</scope>
    <source>
        <strain evidence="9 10">Ellin345</strain>
    </source>
</reference>
<dbReference type="GO" id="GO:0046168">
    <property type="term" value="P:glycerol-3-phosphate catabolic process"/>
    <property type="evidence" value="ECO:0007669"/>
    <property type="project" value="TreeGrafter"/>
</dbReference>
<dbReference type="InterPro" id="IPR000447">
    <property type="entry name" value="G3P_DH_FAD-dep"/>
</dbReference>
<proteinExistence type="inferred from homology"/>
<name>Q1IKA5_KORVE</name>
<dbReference type="EnsemblBacteria" id="ABF42695">
    <property type="protein sequence ID" value="ABF42695"/>
    <property type="gene ID" value="Acid345_3694"/>
</dbReference>
<comment type="cofactor">
    <cofactor evidence="1">
        <name>FAD</name>
        <dbReference type="ChEBI" id="CHEBI:57692"/>
    </cofactor>
</comment>
<evidence type="ECO:0000256" key="3">
    <source>
        <dbReference type="ARBA" id="ARBA00022630"/>
    </source>
</evidence>
<dbReference type="GO" id="GO:0006071">
    <property type="term" value="P:glycerol metabolic process"/>
    <property type="evidence" value="ECO:0007669"/>
    <property type="project" value="UniProtKB-KW"/>
</dbReference>
<feature type="domain" description="FAD dependent oxidoreductase" evidence="7">
    <location>
        <begin position="26"/>
        <end position="376"/>
    </location>
</feature>
<dbReference type="Gene3D" id="3.50.50.60">
    <property type="entry name" value="FAD/NAD(P)-binding domain"/>
    <property type="match status" value="1"/>
</dbReference>
<gene>
    <name evidence="9" type="ordered locus">Acid345_3694</name>
</gene>
<evidence type="ECO:0000313" key="9">
    <source>
        <dbReference type="EMBL" id="ABF42695.1"/>
    </source>
</evidence>
<dbReference type="EMBL" id="CP000360">
    <property type="protein sequence ID" value="ABF42695.1"/>
    <property type="molecule type" value="Genomic_DNA"/>
</dbReference>
<dbReference type="STRING" id="204669.Acid345_3694"/>
<dbReference type="InterPro" id="IPR038299">
    <property type="entry name" value="DAO_C_sf"/>
</dbReference>
<evidence type="ECO:0000256" key="2">
    <source>
        <dbReference type="ARBA" id="ARBA00007330"/>
    </source>
</evidence>
<keyword evidence="6" id="KW-0560">Oxidoreductase</keyword>
<evidence type="ECO:0000256" key="4">
    <source>
        <dbReference type="ARBA" id="ARBA00022798"/>
    </source>
</evidence>
<dbReference type="PANTHER" id="PTHR11985">
    <property type="entry name" value="GLYCEROL-3-PHOSPHATE DEHYDROGENASE"/>
    <property type="match status" value="1"/>
</dbReference>
<dbReference type="SUPFAM" id="SSF51905">
    <property type="entry name" value="FAD/NAD(P)-binding domain"/>
    <property type="match status" value="1"/>
</dbReference>
<dbReference type="Pfam" id="PF16901">
    <property type="entry name" value="DAO_C"/>
    <property type="match status" value="1"/>
</dbReference>
<organism evidence="9 10">
    <name type="scientific">Koribacter versatilis (strain Ellin345)</name>
    <dbReference type="NCBI Taxonomy" id="204669"/>
    <lineage>
        <taxon>Bacteria</taxon>
        <taxon>Pseudomonadati</taxon>
        <taxon>Acidobacteriota</taxon>
        <taxon>Terriglobia</taxon>
        <taxon>Terriglobales</taxon>
        <taxon>Candidatus Korobacteraceae</taxon>
        <taxon>Candidatus Korobacter</taxon>
    </lineage>
</organism>
<evidence type="ECO:0000313" key="10">
    <source>
        <dbReference type="Proteomes" id="UP000002432"/>
    </source>
</evidence>
<dbReference type="Proteomes" id="UP000002432">
    <property type="component" value="Chromosome"/>
</dbReference>
<dbReference type="Pfam" id="PF01266">
    <property type="entry name" value="DAO"/>
    <property type="match status" value="1"/>
</dbReference>
<evidence type="ECO:0000256" key="6">
    <source>
        <dbReference type="ARBA" id="ARBA00023002"/>
    </source>
</evidence>
<sequence>MVFAHLTLCMGVSTCVRAPIPAKRFDVVVIGGGIVGVAIARTTALAGKSTLLLEQHDFASGATCRGPRIVGDVFSDLERGDFAIARETLRERDRLLVERPHLVRPMTGIIALGAESRRSKLEVRFGLWLRRRLGNASQWRPNDAEIDLAKQALGPQRAASVFAFDDATCDFPERLVAEWLREAVAAGAIARNYCRALEVVVKDGTAVGVRTRDLCTDMEQEINAEWVVNATGPFAEQFCSDSHIETPRTIAPLRAIHLALQRFPAAPEATIHFEGVDGNEVMLSPWNGQLLLSAVRPNSNALPFAGPSEAEQDYLRLSLNSILPGVEIRVNTAFAAPVAAFGEGALESPGERNRSLVLNHPGTGKFLTVISGSLTASAFAVAECGRQLGLRTRPDSECVYLPGRGNGIEATLQHWAHAVASSSRIPERVARSIAAWHGRGALCIARLAAGNAELRTTLCPHTDHIVAEAIDAVRYEGALTLADILMRRLPVALSSCWSEECTRTAAQRIGKWMNWSAAQNDLQVECVEAERAAFLVKPGPLRDLSDQLAA</sequence>
<keyword evidence="3" id="KW-0285">Flavoprotein</keyword>
<dbReference type="PRINTS" id="PR01001">
    <property type="entry name" value="FADG3PDH"/>
</dbReference>